<protein>
    <recommendedName>
        <fullName evidence="1">Probable queuosine precursor transporter</fullName>
        <shortName evidence="1">Q precursor transporter</shortName>
    </recommendedName>
</protein>
<keyword evidence="1" id="KW-0812">Transmembrane</keyword>
<sequence>MKSIDYKTQILLAVFISSLLLGNLLGSKLIEIFGIVTSVGLFGYPVTFLITDIIEEVRGKEITKIFVHAGLLSLFIAVLFVFVSTGFPSSPLYPHSEAYNSVFSNSLRIILASMTAFVISQYHDLWAFNFWRQKTNGRYLWFRNNLSTIVSQLIDSIVFTFIAFYHATPDLGAVQIFYMIVPLWVLKVGFALLDTPFVYLGVRWLASESPDETPYQGENREAGSVDG</sequence>
<dbReference type="AlphaFoldDB" id="A0A0E3P1M0"/>
<comment type="subcellular location">
    <subcellularLocation>
        <location evidence="1">Cell membrane</location>
        <topology evidence="1">Multi-pass membrane protein</topology>
    </subcellularLocation>
</comment>
<dbReference type="RefSeq" id="WP_048169869.1">
    <property type="nucleotide sequence ID" value="NZ_CP009506.1"/>
</dbReference>
<feature type="transmembrane region" description="Helical" evidence="1">
    <location>
        <begin position="36"/>
        <end position="54"/>
    </location>
</feature>
<dbReference type="NCBIfam" id="TIGR00697">
    <property type="entry name" value="queuosine precursor transporter"/>
    <property type="match status" value="1"/>
</dbReference>
<gene>
    <name evidence="2" type="ORF">MSSIT_0550</name>
</gene>
<keyword evidence="1" id="KW-1003">Cell membrane</keyword>
<dbReference type="GO" id="GO:0022857">
    <property type="term" value="F:transmembrane transporter activity"/>
    <property type="evidence" value="ECO:0007669"/>
    <property type="project" value="UniProtKB-UniRule"/>
</dbReference>
<dbReference type="PANTHER" id="PTHR34300">
    <property type="entry name" value="QUEUOSINE PRECURSOR TRANSPORTER-RELATED"/>
    <property type="match status" value="1"/>
</dbReference>
<dbReference type="GeneID" id="24859323"/>
<evidence type="ECO:0000256" key="1">
    <source>
        <dbReference type="HAMAP-Rule" id="MF_02088"/>
    </source>
</evidence>
<dbReference type="PANTHER" id="PTHR34300:SF2">
    <property type="entry name" value="QUEUOSINE PRECURSOR TRANSPORTER-RELATED"/>
    <property type="match status" value="1"/>
</dbReference>
<dbReference type="EMBL" id="CP009506">
    <property type="protein sequence ID" value="AKB27269.1"/>
    <property type="molecule type" value="Genomic_DNA"/>
</dbReference>
<feature type="transmembrane region" description="Helical" evidence="1">
    <location>
        <begin position="173"/>
        <end position="193"/>
    </location>
</feature>
<dbReference type="Proteomes" id="UP000033111">
    <property type="component" value="Chromosome"/>
</dbReference>
<evidence type="ECO:0000313" key="3">
    <source>
        <dbReference type="Proteomes" id="UP000033111"/>
    </source>
</evidence>
<keyword evidence="1" id="KW-0813">Transport</keyword>
<dbReference type="Pfam" id="PF02592">
    <property type="entry name" value="Vut_1"/>
    <property type="match status" value="1"/>
</dbReference>
<dbReference type="InterPro" id="IPR003744">
    <property type="entry name" value="YhhQ"/>
</dbReference>
<name>A0A0E3P1M0_9EURY</name>
<keyword evidence="1" id="KW-0472">Membrane</keyword>
<evidence type="ECO:0000313" key="2">
    <source>
        <dbReference type="EMBL" id="AKB27269.1"/>
    </source>
</evidence>
<accession>A0A0E3P1M0</accession>
<dbReference type="KEGG" id="msw:MSSIT_0550"/>
<feature type="transmembrane region" description="Helical" evidence="1">
    <location>
        <begin position="149"/>
        <end position="167"/>
    </location>
</feature>
<dbReference type="PATRIC" id="fig|1434120.4.peg.711"/>
<dbReference type="OrthoDB" id="82146at2157"/>
<keyword evidence="3" id="KW-1185">Reference proteome</keyword>
<reference evidence="2 3" key="1">
    <citation type="submission" date="2014-07" db="EMBL/GenBank/DDBJ databases">
        <title>Methanogenic archaea and the global carbon cycle.</title>
        <authorList>
            <person name="Henriksen J.R."/>
            <person name="Luke J."/>
            <person name="Reinhart S."/>
            <person name="Benedict M.N."/>
            <person name="Youngblut N.D."/>
            <person name="Metcalf M.E."/>
            <person name="Whitaker R.J."/>
            <person name="Metcalf W.W."/>
        </authorList>
    </citation>
    <scope>NUCLEOTIDE SEQUENCE [LARGE SCALE GENOMIC DNA]</scope>
    <source>
        <strain evidence="2 3">T4/M</strain>
    </source>
</reference>
<keyword evidence="1" id="KW-1133">Transmembrane helix</keyword>
<dbReference type="HAMAP" id="MF_02088">
    <property type="entry name" value="Q_prec_transport"/>
    <property type="match status" value="1"/>
</dbReference>
<dbReference type="HOGENOM" id="CLU_075503_0_1_2"/>
<feature type="transmembrane region" description="Helical" evidence="1">
    <location>
        <begin position="107"/>
        <end position="128"/>
    </location>
</feature>
<dbReference type="GO" id="GO:0005886">
    <property type="term" value="C:plasma membrane"/>
    <property type="evidence" value="ECO:0007669"/>
    <property type="project" value="UniProtKB-SubCell"/>
</dbReference>
<organism evidence="2 3">
    <name type="scientific">Methanosarcina siciliae T4/M</name>
    <dbReference type="NCBI Taxonomy" id="1434120"/>
    <lineage>
        <taxon>Archaea</taxon>
        <taxon>Methanobacteriati</taxon>
        <taxon>Methanobacteriota</taxon>
        <taxon>Stenosarchaea group</taxon>
        <taxon>Methanomicrobia</taxon>
        <taxon>Methanosarcinales</taxon>
        <taxon>Methanosarcinaceae</taxon>
        <taxon>Methanosarcina</taxon>
    </lineage>
</organism>
<proteinExistence type="inferred from homology"/>
<comment type="similarity">
    <text evidence="1">Belongs to the vitamin uptake transporter (VUT/ECF) (TC 2.A.88) family. Q precursor transporter subfamily.</text>
</comment>
<comment type="function">
    <text evidence="1">Involved in the import of queuosine (Q) precursors, required for Q precursor salvage.</text>
</comment>
<feature type="transmembrane region" description="Helical" evidence="1">
    <location>
        <begin position="66"/>
        <end position="87"/>
    </location>
</feature>